<dbReference type="InterPro" id="IPR051532">
    <property type="entry name" value="Ester_Hydrolysis_Enzymes"/>
</dbReference>
<dbReference type="InterPro" id="IPR001087">
    <property type="entry name" value="GDSL"/>
</dbReference>
<dbReference type="RefSeq" id="WP_188245378.1">
    <property type="nucleotide sequence ID" value="NZ_JABTCF010000017.1"/>
</dbReference>
<proteinExistence type="predicted"/>
<name>A0ABR7V7N2_9FLAO</name>
<dbReference type="PROSITE" id="PS51257">
    <property type="entry name" value="PROKAR_LIPOPROTEIN"/>
    <property type="match status" value="1"/>
</dbReference>
<accession>A0ABR7V7N2</accession>
<organism evidence="1 2">
    <name type="scientific">Maribacter aquimaris</name>
    <dbReference type="NCBI Taxonomy" id="2737171"/>
    <lineage>
        <taxon>Bacteria</taxon>
        <taxon>Pseudomonadati</taxon>
        <taxon>Bacteroidota</taxon>
        <taxon>Flavobacteriia</taxon>
        <taxon>Flavobacteriales</taxon>
        <taxon>Flavobacteriaceae</taxon>
        <taxon>Maribacter</taxon>
    </lineage>
</organism>
<dbReference type="Proteomes" id="UP001166021">
    <property type="component" value="Unassembled WGS sequence"/>
</dbReference>
<protein>
    <recommendedName>
        <fullName evidence="3">Lysophospholipase L1</fullName>
    </recommendedName>
</protein>
<dbReference type="InterPro" id="IPR036514">
    <property type="entry name" value="SGNH_hydro_sf"/>
</dbReference>
<gene>
    <name evidence="1" type="ORF">HPE56_19275</name>
</gene>
<dbReference type="EMBL" id="JABTCF010000017">
    <property type="protein sequence ID" value="MBD0779945.1"/>
    <property type="molecule type" value="Genomic_DNA"/>
</dbReference>
<evidence type="ECO:0000313" key="1">
    <source>
        <dbReference type="EMBL" id="MBD0779945.1"/>
    </source>
</evidence>
<sequence>MKTYLLIISFSLTLISCNQNEFVFNAGIGGNTTIDLLNRINEDVIDKEPNIVIIMVGTNDMLNSKKMISYIEYKQNLTSIIHKLKQENIKIVLCSPPTVDSIFLFERHNKKLFTEKPNKKLDSISNIIDKLSTEENISFIDLNTKFREMNIPIHNNDNYIQNKKNSNKRDGVHPTELGYSLIAETIFSFLTENNLINQKTKIVCFGDSITFGVGAKGEGTSNGTTYPAILKENITKTFANTGNRCTSL</sequence>
<dbReference type="Gene3D" id="3.40.50.1110">
    <property type="entry name" value="SGNH hydrolase"/>
    <property type="match status" value="2"/>
</dbReference>
<evidence type="ECO:0000313" key="2">
    <source>
        <dbReference type="Proteomes" id="UP001166021"/>
    </source>
</evidence>
<reference evidence="1" key="1">
    <citation type="submission" date="2020-05" db="EMBL/GenBank/DDBJ databases">
        <title>The draft genome sequence of Maribacter sp. ANRC-HE7.</title>
        <authorList>
            <person name="Mu L."/>
        </authorList>
    </citation>
    <scope>NUCLEOTIDE SEQUENCE</scope>
    <source>
        <strain evidence="1">ANRC-HE7</strain>
    </source>
</reference>
<evidence type="ECO:0008006" key="3">
    <source>
        <dbReference type="Google" id="ProtNLM"/>
    </source>
</evidence>
<dbReference type="SUPFAM" id="SSF52266">
    <property type="entry name" value="SGNH hydrolase"/>
    <property type="match status" value="2"/>
</dbReference>
<dbReference type="PANTHER" id="PTHR30383">
    <property type="entry name" value="THIOESTERASE 1/PROTEASE 1/LYSOPHOSPHOLIPASE L1"/>
    <property type="match status" value="1"/>
</dbReference>
<comment type="caution">
    <text evidence="1">The sequence shown here is derived from an EMBL/GenBank/DDBJ whole genome shotgun (WGS) entry which is preliminary data.</text>
</comment>
<keyword evidence="2" id="KW-1185">Reference proteome</keyword>
<dbReference type="Pfam" id="PF00657">
    <property type="entry name" value="Lipase_GDSL"/>
    <property type="match status" value="1"/>
</dbReference>
<dbReference type="PANTHER" id="PTHR30383:SF5">
    <property type="entry name" value="SGNH HYDROLASE-TYPE ESTERASE DOMAIN-CONTAINING PROTEIN"/>
    <property type="match status" value="1"/>
</dbReference>